<dbReference type="EMBL" id="LR134479">
    <property type="protein sequence ID" value="VEI22375.1"/>
    <property type="molecule type" value="Genomic_DNA"/>
</dbReference>
<feature type="transmembrane region" description="Helical" evidence="2">
    <location>
        <begin position="28"/>
        <end position="51"/>
    </location>
</feature>
<feature type="transmembrane region" description="Helical" evidence="2">
    <location>
        <begin position="63"/>
        <end position="81"/>
    </location>
</feature>
<dbReference type="RefSeq" id="WP_126499643.1">
    <property type="nucleotide sequence ID" value="NZ_LR134479.1"/>
</dbReference>
<evidence type="ECO:0000256" key="2">
    <source>
        <dbReference type="SAM" id="Phobius"/>
    </source>
</evidence>
<gene>
    <name evidence="3" type="ORF">NCTC10207_00450</name>
</gene>
<accession>A0A7Z9A2F4</accession>
<sequence>MAEASRNNTGVSSSAPVSAFESFVGEHFVRLLVGIAAGGGALAFLVPWLLYVAGITGETDTNLRLHILYITGGIIAVLGLVETRHKNTTDRAKALSEQARQFNETIAKEREKIEADKAKNEQNHIRQVHAERRSRYIAAIEQLSNRENATTRLGGVYALIGLIDEWLTDGALLTNKERRKEGQVIINSLCAYIRSPFPLAERAEQLDGEYTKDLQNDFRGDTEKFDADKRAFTRDKAALEEEGQIRQNIIKEMREHLLDAEEPGTWSVFDYNFSNAYFFYPVDFSDSHFCASLDFTQATFTEKADFFMAAFAGEADFSKAAFIQDADFYGVKFTKRADFCKASFDGEANFFDGAFLQGADFSEVKFTGDANFSRANFTEGTEFFKATFTGDGTFYKAKFNGSLLFSRALFMRNATFSKAKFGKEANFFMTVFTKEADFSGSKFSGHASFFEVKFSSSANFFKTKFAKNTRFSGAQFNGPTNFSTTIFHSKPEFANTPNKNYKAKFSHKAAPADYSFKTAAKSPYKIDTREQEHNGVKFIIPEDAALFDPDNPFAWAEL</sequence>
<proteinExistence type="predicted"/>
<dbReference type="Pfam" id="PF13576">
    <property type="entry name" value="Pentapeptide_3"/>
    <property type="match status" value="1"/>
</dbReference>
<evidence type="ECO:0000256" key="1">
    <source>
        <dbReference type="SAM" id="Coils"/>
    </source>
</evidence>
<dbReference type="InterPro" id="IPR001646">
    <property type="entry name" value="5peptide_repeat"/>
</dbReference>
<evidence type="ECO:0000313" key="3">
    <source>
        <dbReference type="EMBL" id="VEI22375.1"/>
    </source>
</evidence>
<evidence type="ECO:0000313" key="4">
    <source>
        <dbReference type="Proteomes" id="UP000282386"/>
    </source>
</evidence>
<keyword evidence="2" id="KW-1133">Transmembrane helix</keyword>
<keyword evidence="2" id="KW-0472">Membrane</keyword>
<evidence type="ECO:0008006" key="5">
    <source>
        <dbReference type="Google" id="ProtNLM"/>
    </source>
</evidence>
<dbReference type="AlphaFoldDB" id="A0A7Z9A2F4"/>
<dbReference type="Gene3D" id="2.160.20.80">
    <property type="entry name" value="E3 ubiquitin-protein ligase SopA"/>
    <property type="match status" value="2"/>
</dbReference>
<reference evidence="3 4" key="1">
    <citation type="submission" date="2018-12" db="EMBL/GenBank/DDBJ databases">
        <authorList>
            <consortium name="Pathogen Informatics"/>
        </authorList>
    </citation>
    <scope>NUCLEOTIDE SEQUENCE [LARGE SCALE GENOMIC DNA]</scope>
    <source>
        <strain evidence="3 4">NCTC10207</strain>
    </source>
</reference>
<keyword evidence="2" id="KW-0812">Transmembrane</keyword>
<name>A0A7Z9A2F4_9MICC</name>
<organism evidence="3 4">
    <name type="scientific">Rothia aeria</name>
    <dbReference type="NCBI Taxonomy" id="172042"/>
    <lineage>
        <taxon>Bacteria</taxon>
        <taxon>Bacillati</taxon>
        <taxon>Actinomycetota</taxon>
        <taxon>Actinomycetes</taxon>
        <taxon>Micrococcales</taxon>
        <taxon>Micrococcaceae</taxon>
        <taxon>Rothia</taxon>
    </lineage>
</organism>
<dbReference type="Proteomes" id="UP000282386">
    <property type="component" value="Chromosome"/>
</dbReference>
<feature type="coiled-coil region" evidence="1">
    <location>
        <begin position="85"/>
        <end position="123"/>
    </location>
</feature>
<keyword evidence="1" id="KW-0175">Coiled coil</keyword>
<protein>
    <recommendedName>
        <fullName evidence="5">Pentapeptide repeat family protein</fullName>
    </recommendedName>
</protein>